<dbReference type="Proteomes" id="UP001195914">
    <property type="component" value="Unassembled WGS sequence"/>
</dbReference>
<dbReference type="EMBL" id="JAHBMH010000024">
    <property type="protein sequence ID" value="KAK1938442.1"/>
    <property type="molecule type" value="Genomic_DNA"/>
</dbReference>
<dbReference type="InterPro" id="IPR020864">
    <property type="entry name" value="MACPF"/>
</dbReference>
<keyword evidence="1" id="KW-0732">Signal</keyword>
<evidence type="ECO:0000259" key="2">
    <source>
        <dbReference type="PROSITE" id="PS51412"/>
    </source>
</evidence>
<feature type="signal peptide" evidence="1">
    <location>
        <begin position="1"/>
        <end position="21"/>
    </location>
</feature>
<organism evidence="3 4">
    <name type="scientific">Babesia divergens</name>
    <dbReference type="NCBI Taxonomy" id="32595"/>
    <lineage>
        <taxon>Eukaryota</taxon>
        <taxon>Sar</taxon>
        <taxon>Alveolata</taxon>
        <taxon>Apicomplexa</taxon>
        <taxon>Aconoidasida</taxon>
        <taxon>Piroplasmida</taxon>
        <taxon>Babesiidae</taxon>
        <taxon>Babesia</taxon>
    </lineage>
</organism>
<protein>
    <submittedName>
        <fullName evidence="3">Mac/perforin domain containing membrane protein</fullName>
    </submittedName>
</protein>
<evidence type="ECO:0000313" key="4">
    <source>
        <dbReference type="Proteomes" id="UP001195914"/>
    </source>
</evidence>
<reference evidence="3" key="1">
    <citation type="journal article" date="2014" name="Nucleic Acids Res.">
        <title>The evolutionary dynamics of variant antigen genes in Babesia reveal a history of genomic innovation underlying host-parasite interaction.</title>
        <authorList>
            <person name="Jackson A.P."/>
            <person name="Otto T.D."/>
            <person name="Darby A."/>
            <person name="Ramaprasad A."/>
            <person name="Xia D."/>
            <person name="Echaide I.E."/>
            <person name="Farber M."/>
            <person name="Gahlot S."/>
            <person name="Gamble J."/>
            <person name="Gupta D."/>
            <person name="Gupta Y."/>
            <person name="Jackson L."/>
            <person name="Malandrin L."/>
            <person name="Malas T.B."/>
            <person name="Moussa E."/>
            <person name="Nair M."/>
            <person name="Reid A.J."/>
            <person name="Sanders M."/>
            <person name="Sharma J."/>
            <person name="Tracey A."/>
            <person name="Quail M.A."/>
            <person name="Weir W."/>
            <person name="Wastling J.M."/>
            <person name="Hall N."/>
            <person name="Willadsen P."/>
            <person name="Lingelbach K."/>
            <person name="Shiels B."/>
            <person name="Tait A."/>
            <person name="Berriman M."/>
            <person name="Allred D.R."/>
            <person name="Pain A."/>
        </authorList>
    </citation>
    <scope>NUCLEOTIDE SEQUENCE</scope>
    <source>
        <strain evidence="3">1802A</strain>
    </source>
</reference>
<sequence length="610" mass="67342">MVVVALFYCLALHTGIRESHAIRRPHGRTEDPSSMNVSTIKFTANRIVTGLEYLGSGFDAVKSNTFGTMDHGEDLGHRAPIIDFYWSQSDVGVTNSLDWLQPVGGWVRPIIACGESETIEESGHSSNNEDVVQVDVGANVSLKGGAGGALNVGYNSESHKSMNTSSKVHKSAYYCFTYAAGMPPYLDWDTTDEFMIEKDQLPTDASVFERCTVSLFKKRSRSCDGVYRWMEFFDLFGTHITTEIHLGGRITRFLTAPTEAMDAFSKAGFNVDVALNAIISGALVDIQAGLDHSQQEALEKLNESCEVTFSVLGGIHVGKRITPKSLLKWKSTVPRYPMPIKMNVTPMDVFLGEEYEHAYREALNFYVTLSDALPWIVQKHNGIDLTARSLHVVRGGQASEITLECPAHQKILFGFILAYDVDDHNVTVFTCPSNSAKCSRENKDNNQTMIWALCGNSMGLQIMQQAKNFSAEEDNKAVTCNSGYTLLTGFSLVTSHKKKPHIKSFDPCRTGENGCHVSSKFVSSIWGVCVDKRLPACHNSGNTYAVAKGCKARRELSSSYRCVNARFRAHFGKEFEVSVCERYTTGCTLEKSPDASSVSIAWGIFRNSGE</sequence>
<dbReference type="AlphaFoldDB" id="A0AAD9GHB5"/>
<feature type="chain" id="PRO_5041955525" evidence="1">
    <location>
        <begin position="22"/>
        <end position="610"/>
    </location>
</feature>
<proteinExistence type="predicted"/>
<dbReference type="Gene3D" id="2.60.120.690">
    <property type="entry name" value="Proprotein convertase subtilisin/kexin type 9"/>
    <property type="match status" value="1"/>
</dbReference>
<evidence type="ECO:0000256" key="1">
    <source>
        <dbReference type="SAM" id="SignalP"/>
    </source>
</evidence>
<feature type="domain" description="MACPF" evidence="2">
    <location>
        <begin position="37"/>
        <end position="384"/>
    </location>
</feature>
<reference evidence="3" key="2">
    <citation type="submission" date="2021-05" db="EMBL/GenBank/DDBJ databases">
        <authorList>
            <person name="Pain A."/>
        </authorList>
    </citation>
    <scope>NUCLEOTIDE SEQUENCE</scope>
    <source>
        <strain evidence="3">1802A</strain>
    </source>
</reference>
<name>A0AAD9GHB5_BABDI</name>
<dbReference type="Pfam" id="PF01823">
    <property type="entry name" value="MACPF"/>
    <property type="match status" value="1"/>
</dbReference>
<evidence type="ECO:0000313" key="3">
    <source>
        <dbReference type="EMBL" id="KAK1938442.1"/>
    </source>
</evidence>
<comment type="caution">
    <text evidence="3">The sequence shown here is derived from an EMBL/GenBank/DDBJ whole genome shotgun (WGS) entry which is preliminary data.</text>
</comment>
<gene>
    <name evidence="3" type="ORF">X943_001239</name>
</gene>
<dbReference type="PROSITE" id="PS51412">
    <property type="entry name" value="MACPF_2"/>
    <property type="match status" value="1"/>
</dbReference>
<accession>A0AAD9GHB5</accession>
<keyword evidence="4" id="KW-1185">Reference proteome</keyword>